<feature type="region of interest" description="Disordered" evidence="1">
    <location>
        <begin position="90"/>
        <end position="129"/>
    </location>
</feature>
<keyword evidence="2" id="KW-0812">Transmembrane</keyword>
<dbReference type="Proteomes" id="UP000266188">
    <property type="component" value="Unassembled WGS sequence"/>
</dbReference>
<keyword evidence="2" id="KW-1133">Transmembrane helix</keyword>
<keyword evidence="4" id="KW-1185">Reference proteome</keyword>
<evidence type="ECO:0000313" key="3">
    <source>
        <dbReference type="EMBL" id="RJE20255.1"/>
    </source>
</evidence>
<feature type="region of interest" description="Disordered" evidence="1">
    <location>
        <begin position="168"/>
        <end position="190"/>
    </location>
</feature>
<feature type="compositionally biased region" description="Basic and acidic residues" evidence="1">
    <location>
        <begin position="240"/>
        <end position="251"/>
    </location>
</feature>
<reference evidence="4" key="1">
    <citation type="submission" date="2017-02" db="EMBL/GenBank/DDBJ databases">
        <authorList>
            <person name="Tafer H."/>
            <person name="Lopandic K."/>
        </authorList>
    </citation>
    <scope>NUCLEOTIDE SEQUENCE [LARGE SCALE GENOMIC DNA]</scope>
    <source>
        <strain evidence="4">CBS 366.77</strain>
    </source>
</reference>
<feature type="compositionally biased region" description="Basic residues" evidence="1">
    <location>
        <begin position="226"/>
        <end position="239"/>
    </location>
</feature>
<dbReference type="AlphaFoldDB" id="A0A3A2ZQR0"/>
<accession>A0A3A2ZQR0</accession>
<protein>
    <submittedName>
        <fullName evidence="3">Uncharacterized protein</fullName>
    </submittedName>
</protein>
<feature type="transmembrane region" description="Helical" evidence="2">
    <location>
        <begin position="431"/>
        <end position="453"/>
    </location>
</feature>
<name>A0A3A2ZQR0_9EURO</name>
<comment type="caution">
    <text evidence="3">The sequence shown here is derived from an EMBL/GenBank/DDBJ whole genome shotgun (WGS) entry which is preliminary data.</text>
</comment>
<feature type="region of interest" description="Disordered" evidence="1">
    <location>
        <begin position="204"/>
        <end position="276"/>
    </location>
</feature>
<feature type="compositionally biased region" description="Basic and acidic residues" evidence="1">
    <location>
        <begin position="50"/>
        <end position="63"/>
    </location>
</feature>
<evidence type="ECO:0000256" key="1">
    <source>
        <dbReference type="SAM" id="MobiDB-lite"/>
    </source>
</evidence>
<evidence type="ECO:0000256" key="2">
    <source>
        <dbReference type="SAM" id="Phobius"/>
    </source>
</evidence>
<feature type="compositionally biased region" description="Basic residues" evidence="1">
    <location>
        <begin position="252"/>
        <end position="269"/>
    </location>
</feature>
<proteinExistence type="predicted"/>
<sequence length="467" mass="52670">MSRQSSLKTSSTRSLTSKFTLSEPLMDVALESPLPSQGQALRNSLFDSTQDGHARGSDCSDSFHDRVENSLYGSQMPRPHPKCSLDISADRYLTNDGPGAPPNPHNTPASNSEQTSHGSSEAESCHGQNDRDIHVVSDSKAENLNIGWMNESRNMYAGYWIHGDEKVRRRRQPKSSITDTEYGVFSPGLDPLDHVRSSGVEELDDATPPFMRSPQFSPPPSSFRFRPPRIRFLRQHSSTRKSECPSTERQKKSLRPPKSSRRRHIHRPYPYRTPARPFHIPMEHTERFPIPFPSILKLPFRRESPAGQLIDPSVENRKNKNIKKLLQSLQGDFPIWHRLREYTVIRLSLHKSSSSSTDSIYICYLRFRGSTFSINFSHTAKPEEPQSPTLIPTRDGTVVLFQISFLIPVLIPRLFELFASVVRRVAASKAVFVITSSVGVAMSMLTAFIFFALKKLRLGASVGLEVS</sequence>
<feature type="transmembrane region" description="Helical" evidence="2">
    <location>
        <begin position="399"/>
        <end position="419"/>
    </location>
</feature>
<feature type="compositionally biased region" description="Polar residues" evidence="1">
    <location>
        <begin position="106"/>
        <end position="122"/>
    </location>
</feature>
<dbReference type="EMBL" id="MVGC01000324">
    <property type="protein sequence ID" value="RJE20255.1"/>
    <property type="molecule type" value="Genomic_DNA"/>
</dbReference>
<gene>
    <name evidence="3" type="ORF">PHISCL_07412</name>
</gene>
<organism evidence="3 4">
    <name type="scientific">Aspergillus sclerotialis</name>
    <dbReference type="NCBI Taxonomy" id="2070753"/>
    <lineage>
        <taxon>Eukaryota</taxon>
        <taxon>Fungi</taxon>
        <taxon>Dikarya</taxon>
        <taxon>Ascomycota</taxon>
        <taxon>Pezizomycotina</taxon>
        <taxon>Eurotiomycetes</taxon>
        <taxon>Eurotiomycetidae</taxon>
        <taxon>Eurotiales</taxon>
        <taxon>Aspergillaceae</taxon>
        <taxon>Aspergillus</taxon>
        <taxon>Aspergillus subgen. Polypaecilum</taxon>
    </lineage>
</organism>
<keyword evidence="2" id="KW-0472">Membrane</keyword>
<evidence type="ECO:0000313" key="4">
    <source>
        <dbReference type="Proteomes" id="UP000266188"/>
    </source>
</evidence>
<dbReference type="OrthoDB" id="10651798at2759"/>
<feature type="region of interest" description="Disordered" evidence="1">
    <location>
        <begin position="1"/>
        <end position="63"/>
    </location>
</feature>
<feature type="compositionally biased region" description="Low complexity" evidence="1">
    <location>
        <begin position="1"/>
        <end position="22"/>
    </location>
</feature>
<feature type="compositionally biased region" description="Polar residues" evidence="1">
    <location>
        <begin position="34"/>
        <end position="49"/>
    </location>
</feature>